<keyword evidence="2" id="KW-1185">Reference proteome</keyword>
<dbReference type="OrthoDB" id="7811731at2"/>
<sequence>MKMISFHTPELPEPLGLDLAKLRGGGSCPSQFYGETHEGLDVYVRYRGGTLRVHVANEPGDDALRDGDCILEADIGPPFDGSMSLTQFCTNFGVTVDGIVPDETDPHAHRYANLTGQMTFWKANLSQITIETARKIVGKAWSVFPNALLVKPVTNEKFKLERLELTTPERIDTLSVWLIDGPSLLTDIETSPEDYVLPSKDQLQISISFSSWQYPAPKYTSQQREAEKELERKFYVPGEKNMPKDIELATDGISLSACFPKEDQTTKNALTRLGEAIAQLLPLTSLERIDLATGDPIDVIKRPIDPVILDWCNSGEDRWVAIIREKRHSPWIGVRPATS</sequence>
<evidence type="ECO:0000313" key="1">
    <source>
        <dbReference type="EMBL" id="TCS48220.1"/>
    </source>
</evidence>
<comment type="caution">
    <text evidence="1">The sequence shown here is derived from an EMBL/GenBank/DDBJ whole genome shotgun (WGS) entry which is preliminary data.</text>
</comment>
<name>A0A4R3IIP7_9RHOB</name>
<accession>A0A4R3IIP7</accession>
<proteinExistence type="predicted"/>
<reference evidence="1 2" key="1">
    <citation type="submission" date="2019-03" db="EMBL/GenBank/DDBJ databases">
        <title>Genomic Encyclopedia of Type Strains, Phase IV (KMG-IV): sequencing the most valuable type-strain genomes for metagenomic binning, comparative biology and taxonomic classification.</title>
        <authorList>
            <person name="Goeker M."/>
        </authorList>
    </citation>
    <scope>NUCLEOTIDE SEQUENCE [LARGE SCALE GENOMIC DNA]</scope>
    <source>
        <strain evidence="1 2">DSM 104836</strain>
    </source>
</reference>
<gene>
    <name evidence="1" type="ORF">EDD52_1574</name>
</gene>
<evidence type="ECO:0000313" key="2">
    <source>
        <dbReference type="Proteomes" id="UP000295696"/>
    </source>
</evidence>
<organism evidence="1 2">
    <name type="scientific">Primorskyibacter sedentarius</name>
    <dbReference type="NCBI Taxonomy" id="745311"/>
    <lineage>
        <taxon>Bacteria</taxon>
        <taxon>Pseudomonadati</taxon>
        <taxon>Pseudomonadota</taxon>
        <taxon>Alphaproteobacteria</taxon>
        <taxon>Rhodobacterales</taxon>
        <taxon>Roseobacteraceae</taxon>
        <taxon>Primorskyibacter</taxon>
    </lineage>
</organism>
<dbReference type="EMBL" id="SLZU01000057">
    <property type="protein sequence ID" value="TCS48220.1"/>
    <property type="molecule type" value="Genomic_DNA"/>
</dbReference>
<protein>
    <submittedName>
        <fullName evidence="1">Uncharacterized protein</fullName>
    </submittedName>
</protein>
<dbReference type="Proteomes" id="UP000295696">
    <property type="component" value="Unassembled WGS sequence"/>
</dbReference>
<dbReference type="RefSeq" id="WP_132248987.1">
    <property type="nucleotide sequence ID" value="NZ_SLZU01000057.1"/>
</dbReference>
<dbReference type="AlphaFoldDB" id="A0A4R3IIP7"/>